<protein>
    <submittedName>
        <fullName evidence="8">Probable RNA-binding protein 46</fullName>
    </submittedName>
</protein>
<feature type="domain" description="RRM" evidence="6">
    <location>
        <begin position="46"/>
        <end position="124"/>
    </location>
</feature>
<evidence type="ECO:0000256" key="5">
    <source>
        <dbReference type="PROSITE-ProRule" id="PRU00176"/>
    </source>
</evidence>
<reference evidence="8" key="1">
    <citation type="submission" date="2025-08" db="UniProtKB">
        <authorList>
            <consortium name="RefSeq"/>
        </authorList>
    </citation>
    <scope>IDENTIFICATION</scope>
    <source>
        <tissue evidence="8">Silk gland</tissue>
    </source>
</reference>
<dbReference type="PROSITE" id="PS50102">
    <property type="entry name" value="RRM"/>
    <property type="match status" value="3"/>
</dbReference>
<keyword evidence="4 5" id="KW-0694">RNA-binding</keyword>
<accession>A0A6J2JA53</accession>
<dbReference type="InterPro" id="IPR006535">
    <property type="entry name" value="HnRNP_R/Q_splicing_fac"/>
</dbReference>
<dbReference type="OrthoDB" id="3800936at2759"/>
<dbReference type="Proteomes" id="UP000504629">
    <property type="component" value="Unplaced"/>
</dbReference>
<dbReference type="SMART" id="SM00360">
    <property type="entry name" value="RRM"/>
    <property type="match status" value="3"/>
</dbReference>
<dbReference type="SUPFAM" id="SSF54928">
    <property type="entry name" value="RNA-binding domain, RBD"/>
    <property type="match status" value="2"/>
</dbReference>
<evidence type="ECO:0000256" key="3">
    <source>
        <dbReference type="ARBA" id="ARBA00022737"/>
    </source>
</evidence>
<dbReference type="Pfam" id="PF00076">
    <property type="entry name" value="RRM_1"/>
    <property type="match status" value="2"/>
</dbReference>
<evidence type="ECO:0000313" key="7">
    <source>
        <dbReference type="Proteomes" id="UP000504629"/>
    </source>
</evidence>
<dbReference type="RefSeq" id="XP_028026365.1">
    <property type="nucleotide sequence ID" value="XM_028170564.1"/>
</dbReference>
<dbReference type="FunFam" id="3.30.70.330:FF:000022">
    <property type="entry name" value="APOBEC1 complementation factor isoform X1"/>
    <property type="match status" value="1"/>
</dbReference>
<name>A0A6J2JA53_BOMMA</name>
<dbReference type="FunFam" id="3.30.70.330:FF:000026">
    <property type="entry name" value="APOBEC1 complementation factor isoform X1"/>
    <property type="match status" value="1"/>
</dbReference>
<dbReference type="Gene3D" id="3.30.70.330">
    <property type="match status" value="3"/>
</dbReference>
<dbReference type="KEGG" id="bman:114240123"/>
<keyword evidence="7" id="KW-1185">Reference proteome</keyword>
<evidence type="ECO:0000256" key="1">
    <source>
        <dbReference type="ARBA" id="ARBA00004496"/>
    </source>
</evidence>
<sequence>MEPTKNLTRKLLDLMQETGYPLVQHNGQRRYGPPPDWVGPPPQKGCEVFIGNLPREIFEDELVPIFATVGKIYEMRLMMDFSGSNRGYAFVTYTSRSEAYRATRELNHHEIRPGKHIGVVKSVDNCRLFVGNIPKTKSKEEVYEELSNRVTGIVDVILYKNAYDRKLNRGFAFVEFTSHRAAAMARRALIPGCVKLWNEDVMVDWAEPEPDVDDEQMKTVKVLYVRNFLIKTTPDTIQSVFEAAINAKIQRIKKIYDYAFIHFYEREHAELAMRLLQNSEIDGSNIEIRWAKPVVRELYRIQKLNKGNAKFNNTLDFSQTLLLYKQHLEKKEYAKSLKEDEGIGSACAGSVCGSPTEVKPPEYKRMDTRYPLAPAKLDSMCKRYMWAPPSYEYQKHIDVGGTEVWIAKVELPYVGLPLLTVPRCVGPLVTRACVSMQQAQIEAAEAALHTIKVLRADVIQRSTMTAVQHVYPSMLPQMPNCVPYPAVYPSQPPTIPVTLPTLWRAV</sequence>
<evidence type="ECO:0000256" key="4">
    <source>
        <dbReference type="ARBA" id="ARBA00022884"/>
    </source>
</evidence>
<dbReference type="AlphaFoldDB" id="A0A6J2JA53"/>
<dbReference type="NCBIfam" id="TIGR01648">
    <property type="entry name" value="hnRNP-R-Q"/>
    <property type="match status" value="1"/>
</dbReference>
<proteinExistence type="predicted"/>
<feature type="domain" description="RRM" evidence="6">
    <location>
        <begin position="221"/>
        <end position="293"/>
    </location>
</feature>
<dbReference type="CDD" id="cd12249">
    <property type="entry name" value="RRM1_hnRNPR_like"/>
    <property type="match status" value="1"/>
</dbReference>
<evidence type="ECO:0000259" key="6">
    <source>
        <dbReference type="PROSITE" id="PS50102"/>
    </source>
</evidence>
<feature type="domain" description="RRM" evidence="6">
    <location>
        <begin position="126"/>
        <end position="208"/>
    </location>
</feature>
<evidence type="ECO:0000313" key="8">
    <source>
        <dbReference type="RefSeq" id="XP_028026365.1"/>
    </source>
</evidence>
<dbReference type="GO" id="GO:0003723">
    <property type="term" value="F:RNA binding"/>
    <property type="evidence" value="ECO:0007669"/>
    <property type="project" value="UniProtKB-UniRule"/>
</dbReference>
<evidence type="ECO:0000256" key="2">
    <source>
        <dbReference type="ARBA" id="ARBA00022490"/>
    </source>
</evidence>
<gene>
    <name evidence="8" type="primary">LOC114240123</name>
</gene>
<organism evidence="7 8">
    <name type="scientific">Bombyx mandarina</name>
    <name type="common">Wild silk moth</name>
    <name type="synonym">Wild silkworm</name>
    <dbReference type="NCBI Taxonomy" id="7092"/>
    <lineage>
        <taxon>Eukaryota</taxon>
        <taxon>Metazoa</taxon>
        <taxon>Ecdysozoa</taxon>
        <taxon>Arthropoda</taxon>
        <taxon>Hexapoda</taxon>
        <taxon>Insecta</taxon>
        <taxon>Pterygota</taxon>
        <taxon>Neoptera</taxon>
        <taxon>Endopterygota</taxon>
        <taxon>Lepidoptera</taxon>
        <taxon>Glossata</taxon>
        <taxon>Ditrysia</taxon>
        <taxon>Bombycoidea</taxon>
        <taxon>Bombycidae</taxon>
        <taxon>Bombycinae</taxon>
        <taxon>Bombyx</taxon>
    </lineage>
</organism>
<keyword evidence="2" id="KW-0963">Cytoplasm</keyword>
<dbReference type="InterPro" id="IPR012677">
    <property type="entry name" value="Nucleotide-bd_a/b_plait_sf"/>
</dbReference>
<dbReference type="GeneID" id="114240123"/>
<keyword evidence="3" id="KW-0677">Repeat</keyword>
<dbReference type="InterPro" id="IPR000504">
    <property type="entry name" value="RRM_dom"/>
</dbReference>
<dbReference type="GO" id="GO:0005737">
    <property type="term" value="C:cytoplasm"/>
    <property type="evidence" value="ECO:0007669"/>
    <property type="project" value="UniProtKB-SubCell"/>
</dbReference>
<comment type="subcellular location">
    <subcellularLocation>
        <location evidence="1">Cytoplasm</location>
    </subcellularLocation>
</comment>
<dbReference type="InterPro" id="IPR035979">
    <property type="entry name" value="RBD_domain_sf"/>
</dbReference>
<dbReference type="PANTHER" id="PTHR21245">
    <property type="entry name" value="HETEROGENEOUS NUCLEAR RIBONUCLEOPROTEIN"/>
    <property type="match status" value="1"/>
</dbReference>